<protein>
    <recommendedName>
        <fullName evidence="4">DUF2975 domain-containing protein</fullName>
    </recommendedName>
</protein>
<name>A0A1F6CU20_9BACT</name>
<evidence type="ECO:0008006" key="4">
    <source>
        <dbReference type="Google" id="ProtNLM"/>
    </source>
</evidence>
<keyword evidence="1" id="KW-1133">Transmembrane helix</keyword>
<dbReference type="Proteomes" id="UP000176863">
    <property type="component" value="Unassembled WGS sequence"/>
</dbReference>
<evidence type="ECO:0000256" key="1">
    <source>
        <dbReference type="SAM" id="Phobius"/>
    </source>
</evidence>
<keyword evidence="1" id="KW-0812">Transmembrane</keyword>
<keyword evidence="1" id="KW-0472">Membrane</keyword>
<dbReference type="AlphaFoldDB" id="A0A1F6CU20"/>
<feature type="transmembrane region" description="Helical" evidence="1">
    <location>
        <begin position="86"/>
        <end position="106"/>
    </location>
</feature>
<accession>A0A1F6CU20</accession>
<feature type="transmembrane region" description="Helical" evidence="1">
    <location>
        <begin position="118"/>
        <end position="139"/>
    </location>
</feature>
<dbReference type="InterPro" id="IPR021354">
    <property type="entry name" value="DUF2975"/>
</dbReference>
<dbReference type="STRING" id="1798480.A2851_00530"/>
<sequence length="153" mass="16480">MKQGSTLFLKSVIYSLGLVALGVCVIIGGVSISGNAGIYLPILIGLLITAIPFFISLYQGLQLLNYIDRNTAFSDQSVKAIQNIKYCAFTISTLYAAGMPYAIYVADKVDSPVAVIDGLFWIFAFAVVAVFSAVLEKLLQKAIDIKSENDLTV</sequence>
<comment type="caution">
    <text evidence="2">The sequence shown here is derived from an EMBL/GenBank/DDBJ whole genome shotgun (WGS) entry which is preliminary data.</text>
</comment>
<proteinExistence type="predicted"/>
<feature type="transmembrane region" description="Helical" evidence="1">
    <location>
        <begin position="38"/>
        <end position="58"/>
    </location>
</feature>
<dbReference type="Pfam" id="PF11188">
    <property type="entry name" value="DUF2975"/>
    <property type="match status" value="1"/>
</dbReference>
<evidence type="ECO:0000313" key="2">
    <source>
        <dbReference type="EMBL" id="OGG52679.1"/>
    </source>
</evidence>
<evidence type="ECO:0000313" key="3">
    <source>
        <dbReference type="Proteomes" id="UP000176863"/>
    </source>
</evidence>
<dbReference type="EMBL" id="MFKT01000024">
    <property type="protein sequence ID" value="OGG52679.1"/>
    <property type="molecule type" value="Genomic_DNA"/>
</dbReference>
<organism evidence="2 3">
    <name type="scientific">Candidatus Kaiserbacteria bacterium RIFCSPHIGHO2_01_FULL_53_29</name>
    <dbReference type="NCBI Taxonomy" id="1798480"/>
    <lineage>
        <taxon>Bacteria</taxon>
        <taxon>Candidatus Kaiseribacteriota</taxon>
    </lineage>
</organism>
<feature type="transmembrane region" description="Helical" evidence="1">
    <location>
        <begin position="12"/>
        <end position="32"/>
    </location>
</feature>
<reference evidence="2 3" key="1">
    <citation type="journal article" date="2016" name="Nat. Commun.">
        <title>Thousands of microbial genomes shed light on interconnected biogeochemical processes in an aquifer system.</title>
        <authorList>
            <person name="Anantharaman K."/>
            <person name="Brown C.T."/>
            <person name="Hug L.A."/>
            <person name="Sharon I."/>
            <person name="Castelle C.J."/>
            <person name="Probst A.J."/>
            <person name="Thomas B.C."/>
            <person name="Singh A."/>
            <person name="Wilkins M.J."/>
            <person name="Karaoz U."/>
            <person name="Brodie E.L."/>
            <person name="Williams K.H."/>
            <person name="Hubbard S.S."/>
            <person name="Banfield J.F."/>
        </authorList>
    </citation>
    <scope>NUCLEOTIDE SEQUENCE [LARGE SCALE GENOMIC DNA]</scope>
</reference>
<gene>
    <name evidence="2" type="ORF">A2851_00530</name>
</gene>